<protein>
    <submittedName>
        <fullName evidence="2">Cys-tRNA(Pro) deacylase, prolyl-tRNA editing enzyme YbaK/EbsC</fullName>
    </submittedName>
</protein>
<dbReference type="GO" id="GO:0002161">
    <property type="term" value="F:aminoacyl-tRNA deacylase activity"/>
    <property type="evidence" value="ECO:0007669"/>
    <property type="project" value="InterPro"/>
</dbReference>
<dbReference type="PANTHER" id="PTHR30411">
    <property type="entry name" value="CYTOPLASMIC PROTEIN"/>
    <property type="match status" value="1"/>
</dbReference>
<accession>A0A1W2CRV5</accession>
<organism evidence="2 3">
    <name type="scientific">Fulvimarina manganoxydans</name>
    <dbReference type="NCBI Taxonomy" id="937218"/>
    <lineage>
        <taxon>Bacteria</taxon>
        <taxon>Pseudomonadati</taxon>
        <taxon>Pseudomonadota</taxon>
        <taxon>Alphaproteobacteria</taxon>
        <taxon>Hyphomicrobiales</taxon>
        <taxon>Aurantimonadaceae</taxon>
        <taxon>Fulvimarina</taxon>
    </lineage>
</organism>
<feature type="domain" description="YbaK/aminoacyl-tRNA synthetase-associated" evidence="1">
    <location>
        <begin position="26"/>
        <end position="144"/>
    </location>
</feature>
<sequence length="155" mass="16436">MHPAVARVVADAEAKGIKIRIVHTEKTARSAKEAAEALSVSVGEIVKSLVFAGAETDKAYLLLVAGDNRVDEAKMAEAFGEALRRPDADFVRQATGFAIGGVSPLGSTGEIEVFMDESLFRFSTVWAAAGTPHDVFEVVPLQLRSATRARVGPVV</sequence>
<name>A0A1W2CRV5_9HYPH</name>
<dbReference type="SUPFAM" id="SSF55826">
    <property type="entry name" value="YbaK/ProRS associated domain"/>
    <property type="match status" value="1"/>
</dbReference>
<dbReference type="Pfam" id="PF04073">
    <property type="entry name" value="tRNA_edit"/>
    <property type="match status" value="1"/>
</dbReference>
<dbReference type="Gene3D" id="3.90.960.10">
    <property type="entry name" value="YbaK/aminoacyl-tRNA synthetase-associated domain"/>
    <property type="match status" value="1"/>
</dbReference>
<proteinExistence type="predicted"/>
<gene>
    <name evidence="2" type="ORF">SAMN06297251_1116</name>
</gene>
<dbReference type="InterPro" id="IPR036754">
    <property type="entry name" value="YbaK/aa-tRNA-synt-asso_dom_sf"/>
</dbReference>
<dbReference type="CDD" id="cd04333">
    <property type="entry name" value="ProX_deacylase"/>
    <property type="match status" value="1"/>
</dbReference>
<reference evidence="2 3" key="1">
    <citation type="submission" date="2017-04" db="EMBL/GenBank/DDBJ databases">
        <authorList>
            <person name="Afonso C.L."/>
            <person name="Miller P.J."/>
            <person name="Scott M.A."/>
            <person name="Spackman E."/>
            <person name="Goraichik I."/>
            <person name="Dimitrov K.M."/>
            <person name="Suarez D.L."/>
            <person name="Swayne D.E."/>
        </authorList>
    </citation>
    <scope>NUCLEOTIDE SEQUENCE [LARGE SCALE GENOMIC DNA]</scope>
    <source>
        <strain evidence="2 3">CGMCC 1.10972</strain>
    </source>
</reference>
<dbReference type="Proteomes" id="UP000192656">
    <property type="component" value="Unassembled WGS sequence"/>
</dbReference>
<dbReference type="InterPro" id="IPR007214">
    <property type="entry name" value="YbaK/aa-tRNA-synth-assoc-dom"/>
</dbReference>
<dbReference type="PANTHER" id="PTHR30411:SF1">
    <property type="entry name" value="CYTOPLASMIC PROTEIN"/>
    <property type="match status" value="1"/>
</dbReference>
<dbReference type="AlphaFoldDB" id="A0A1W2CRV5"/>
<evidence type="ECO:0000259" key="1">
    <source>
        <dbReference type="Pfam" id="PF04073"/>
    </source>
</evidence>
<dbReference type="STRING" id="937218.SAMN06297251_1116"/>
<evidence type="ECO:0000313" key="2">
    <source>
        <dbReference type="EMBL" id="SMC87696.1"/>
    </source>
</evidence>
<keyword evidence="3" id="KW-1185">Reference proteome</keyword>
<dbReference type="EMBL" id="FWXR01000011">
    <property type="protein sequence ID" value="SMC87696.1"/>
    <property type="molecule type" value="Genomic_DNA"/>
</dbReference>
<evidence type="ECO:0000313" key="3">
    <source>
        <dbReference type="Proteomes" id="UP000192656"/>
    </source>
</evidence>